<dbReference type="Proteomes" id="UP000681722">
    <property type="component" value="Unassembled WGS sequence"/>
</dbReference>
<dbReference type="SUPFAM" id="SSF51735">
    <property type="entry name" value="NAD(P)-binding Rossmann-fold domains"/>
    <property type="match status" value="1"/>
</dbReference>
<dbReference type="GO" id="GO:0006693">
    <property type="term" value="P:prostaglandin metabolic process"/>
    <property type="evidence" value="ECO:0007669"/>
    <property type="project" value="TreeGrafter"/>
</dbReference>
<dbReference type="SUPFAM" id="SSF50129">
    <property type="entry name" value="GroES-like"/>
    <property type="match status" value="1"/>
</dbReference>
<dbReference type="InterPro" id="IPR045010">
    <property type="entry name" value="MDR_fam"/>
</dbReference>
<dbReference type="Gene3D" id="3.90.180.10">
    <property type="entry name" value="Medium-chain alcohol dehydrogenases, catalytic domain"/>
    <property type="match status" value="1"/>
</dbReference>
<dbReference type="PANTHER" id="PTHR43205">
    <property type="entry name" value="PROSTAGLANDIN REDUCTASE"/>
    <property type="match status" value="1"/>
</dbReference>
<dbReference type="InterPro" id="IPR011032">
    <property type="entry name" value="GroES-like_sf"/>
</dbReference>
<dbReference type="OrthoDB" id="809632at2759"/>
<dbReference type="EMBL" id="CAJOBC010100174">
    <property type="protein sequence ID" value="CAF4465572.1"/>
    <property type="molecule type" value="Genomic_DNA"/>
</dbReference>
<dbReference type="AlphaFoldDB" id="A0A816AAV2"/>
<gene>
    <name evidence="1" type="ORF">GPM918_LOCUS41873</name>
    <name evidence="2" type="ORF">SRO942_LOCUS42999</name>
</gene>
<proteinExistence type="predicted"/>
<comment type="caution">
    <text evidence="1">The sequence shown here is derived from an EMBL/GenBank/DDBJ whole genome shotgun (WGS) entry which is preliminary data.</text>
</comment>
<protein>
    <submittedName>
        <fullName evidence="1">Uncharacterized protein</fullName>
    </submittedName>
</protein>
<feature type="non-terminal residue" evidence="1">
    <location>
        <position position="159"/>
    </location>
</feature>
<dbReference type="InterPro" id="IPR036291">
    <property type="entry name" value="NAD(P)-bd_dom_sf"/>
</dbReference>
<feature type="non-terminal residue" evidence="1">
    <location>
        <position position="1"/>
    </location>
</feature>
<organism evidence="1 3">
    <name type="scientific">Didymodactylos carnosus</name>
    <dbReference type="NCBI Taxonomy" id="1234261"/>
    <lineage>
        <taxon>Eukaryota</taxon>
        <taxon>Metazoa</taxon>
        <taxon>Spiralia</taxon>
        <taxon>Gnathifera</taxon>
        <taxon>Rotifera</taxon>
        <taxon>Eurotatoria</taxon>
        <taxon>Bdelloidea</taxon>
        <taxon>Philodinida</taxon>
        <taxon>Philodinidae</taxon>
        <taxon>Didymodactylos</taxon>
    </lineage>
</organism>
<dbReference type="GO" id="GO:0047522">
    <property type="term" value="F:15-oxoprostaglandin 13-reductase [NAD(P)+] activity"/>
    <property type="evidence" value="ECO:0007669"/>
    <property type="project" value="TreeGrafter"/>
</dbReference>
<sequence>VLKSKNGKYPVGTLVLAISGWRTRFISNGDQPALRPTPFDLGKLSPSLSLGPLGMPGATAYFGLRMSEPKVGEIRVVNGAAGAMGSFVGQLAKAKDLTKISLEDALKESAPDGVDVGTDFRHEMISKYIRIRGRTCICGSISNYNYKEPKTCRNRYTDT</sequence>
<keyword evidence="3" id="KW-1185">Reference proteome</keyword>
<evidence type="ECO:0000313" key="3">
    <source>
        <dbReference type="Proteomes" id="UP000663829"/>
    </source>
</evidence>
<evidence type="ECO:0000313" key="1">
    <source>
        <dbReference type="EMBL" id="CAF1592664.1"/>
    </source>
</evidence>
<reference evidence="1" key="1">
    <citation type="submission" date="2021-02" db="EMBL/GenBank/DDBJ databases">
        <authorList>
            <person name="Nowell W R."/>
        </authorList>
    </citation>
    <scope>NUCLEOTIDE SEQUENCE</scope>
</reference>
<dbReference type="Proteomes" id="UP000663829">
    <property type="component" value="Unassembled WGS sequence"/>
</dbReference>
<dbReference type="PANTHER" id="PTHR43205:SF7">
    <property type="entry name" value="PROSTAGLANDIN REDUCTASE 1"/>
    <property type="match status" value="1"/>
</dbReference>
<name>A0A816AAV2_9BILA</name>
<accession>A0A816AAV2</accession>
<evidence type="ECO:0000313" key="2">
    <source>
        <dbReference type="EMBL" id="CAF4465572.1"/>
    </source>
</evidence>
<dbReference type="Gene3D" id="3.40.50.720">
    <property type="entry name" value="NAD(P)-binding Rossmann-like Domain"/>
    <property type="match status" value="2"/>
</dbReference>
<dbReference type="EMBL" id="CAJNOQ010033983">
    <property type="protein sequence ID" value="CAF1592664.1"/>
    <property type="molecule type" value="Genomic_DNA"/>
</dbReference>